<keyword evidence="2" id="KW-1185">Reference proteome</keyword>
<evidence type="ECO:0000313" key="2">
    <source>
        <dbReference type="Proteomes" id="UP000651208"/>
    </source>
</evidence>
<protein>
    <submittedName>
        <fullName evidence="1">Uncharacterized protein</fullName>
    </submittedName>
</protein>
<proteinExistence type="predicted"/>
<name>A0ABR7QXF2_9GAMM</name>
<accession>A0ABR7QXF2</accession>
<gene>
    <name evidence="1" type="ORF">FcAc13_06185</name>
</gene>
<sequence length="82" mass="9413">MKEQLIKDINSIVKSLSNKDEIKLGIIIDKYNKLKELILNNQLNTNIVKGSVKAYLGVFSDYENPVLEQMSLMEKNIDVMIQ</sequence>
<reference evidence="1 2" key="1">
    <citation type="submission" date="2020-06" db="EMBL/GenBank/DDBJ databases">
        <title>Frischella cerana isolated from Apis cerana gut homogenate.</title>
        <authorList>
            <person name="Wolter L.A."/>
            <person name="Suenami S."/>
            <person name="Miyazaki R."/>
        </authorList>
    </citation>
    <scope>NUCLEOTIDE SEQUENCE [LARGE SCALE GENOMIC DNA]</scope>
    <source>
        <strain evidence="1 2">Ac13</strain>
    </source>
</reference>
<comment type="caution">
    <text evidence="1">The sequence shown here is derived from an EMBL/GenBank/DDBJ whole genome shotgun (WGS) entry which is preliminary data.</text>
</comment>
<dbReference type="RefSeq" id="WP_187755341.1">
    <property type="nucleotide sequence ID" value="NZ_JABURY010000015.1"/>
</dbReference>
<dbReference type="EMBL" id="JABURY010000015">
    <property type="protein sequence ID" value="MBC9130896.1"/>
    <property type="molecule type" value="Genomic_DNA"/>
</dbReference>
<organism evidence="1 2">
    <name type="scientific">Frischella japonica</name>
    <dbReference type="NCBI Taxonomy" id="2741544"/>
    <lineage>
        <taxon>Bacteria</taxon>
        <taxon>Pseudomonadati</taxon>
        <taxon>Pseudomonadota</taxon>
        <taxon>Gammaproteobacteria</taxon>
        <taxon>Orbales</taxon>
        <taxon>Orbaceae</taxon>
        <taxon>Frischella</taxon>
    </lineage>
</organism>
<dbReference type="Proteomes" id="UP000651208">
    <property type="component" value="Unassembled WGS sequence"/>
</dbReference>
<evidence type="ECO:0000313" key="1">
    <source>
        <dbReference type="EMBL" id="MBC9130896.1"/>
    </source>
</evidence>